<gene>
    <name evidence="6" type="ORF">SAMN04488238_105235</name>
</gene>
<evidence type="ECO:0000313" key="7">
    <source>
        <dbReference type="Proteomes" id="UP000198539"/>
    </source>
</evidence>
<keyword evidence="5" id="KW-0119">Carbohydrate metabolism</keyword>
<dbReference type="EC" id="5.4.99.62" evidence="2"/>
<dbReference type="STRING" id="564137.SAMN04488238_105235"/>
<dbReference type="InterPro" id="IPR007721">
    <property type="entry name" value="RbsD_FucU"/>
</dbReference>
<keyword evidence="4" id="KW-0413">Isomerase</keyword>
<dbReference type="AlphaFoldDB" id="A0A1H2Z3E9"/>
<dbReference type="GO" id="GO:0019303">
    <property type="term" value="P:D-ribose catabolic process"/>
    <property type="evidence" value="ECO:0007669"/>
    <property type="project" value="TreeGrafter"/>
</dbReference>
<evidence type="ECO:0000256" key="4">
    <source>
        <dbReference type="ARBA" id="ARBA00023235"/>
    </source>
</evidence>
<comment type="catalytic activity">
    <reaction evidence="1">
        <text>beta-D-ribopyranose = beta-D-ribofuranose</text>
        <dbReference type="Rhea" id="RHEA:25432"/>
        <dbReference type="ChEBI" id="CHEBI:27476"/>
        <dbReference type="ChEBI" id="CHEBI:47002"/>
        <dbReference type="EC" id="5.4.99.62"/>
    </reaction>
</comment>
<dbReference type="SUPFAM" id="SSF102546">
    <property type="entry name" value="RbsD-like"/>
    <property type="match status" value="1"/>
</dbReference>
<reference evidence="6 7" key="1">
    <citation type="submission" date="2016-10" db="EMBL/GenBank/DDBJ databases">
        <authorList>
            <person name="de Groot N.N."/>
        </authorList>
    </citation>
    <scope>NUCLEOTIDE SEQUENCE [LARGE SCALE GENOMIC DNA]</scope>
    <source>
        <strain evidence="6 7">CGMCC 1.8894</strain>
    </source>
</reference>
<dbReference type="Pfam" id="PF05025">
    <property type="entry name" value="RbsD_FucU"/>
    <property type="match status" value="1"/>
</dbReference>
<organism evidence="6 7">
    <name type="scientific">Roseicitreum antarcticum</name>
    <dbReference type="NCBI Taxonomy" id="564137"/>
    <lineage>
        <taxon>Bacteria</taxon>
        <taxon>Pseudomonadati</taxon>
        <taxon>Pseudomonadota</taxon>
        <taxon>Alphaproteobacteria</taxon>
        <taxon>Rhodobacterales</taxon>
        <taxon>Paracoccaceae</taxon>
        <taxon>Roseicitreum</taxon>
    </lineage>
</organism>
<name>A0A1H2Z3E9_9RHOB</name>
<dbReference type="PANTHER" id="PTHR37831">
    <property type="entry name" value="D-RIBOSE PYRANASE"/>
    <property type="match status" value="1"/>
</dbReference>
<dbReference type="GO" id="GO:0048029">
    <property type="term" value="F:monosaccharide binding"/>
    <property type="evidence" value="ECO:0007669"/>
    <property type="project" value="InterPro"/>
</dbReference>
<dbReference type="InterPro" id="IPR023750">
    <property type="entry name" value="RbsD-like_sf"/>
</dbReference>
<dbReference type="RefSeq" id="WP_092888889.1">
    <property type="nucleotide sequence ID" value="NZ_CP061502.1"/>
</dbReference>
<dbReference type="GO" id="GO:0062193">
    <property type="term" value="F:D-ribose pyranase activity"/>
    <property type="evidence" value="ECO:0007669"/>
    <property type="project" value="UniProtKB-EC"/>
</dbReference>
<protein>
    <recommendedName>
        <fullName evidence="2">D-ribose pyranase</fullName>
        <ecNumber evidence="2">5.4.99.62</ecNumber>
    </recommendedName>
</protein>
<evidence type="ECO:0000313" key="6">
    <source>
        <dbReference type="EMBL" id="SDX11983.1"/>
    </source>
</evidence>
<evidence type="ECO:0000256" key="2">
    <source>
        <dbReference type="ARBA" id="ARBA00012862"/>
    </source>
</evidence>
<sequence>MRRKGILNVKLGRAISEMGHDDIMLVVDAGYPMAYEDRVIDLALCPGVPDLLTVLRAIRQDMWVEAYHMIDDAKANNPNAWNGVADVFPDALPGVKPNAWFHEDGYRNAKFIVRTGAWMPWGNVALVSGIPVQEWFGNTGGTVPDSWTERHALNVKHGMTGVE</sequence>
<keyword evidence="3" id="KW-0963">Cytoplasm</keyword>
<evidence type="ECO:0000256" key="5">
    <source>
        <dbReference type="ARBA" id="ARBA00023277"/>
    </source>
</evidence>
<accession>A0A1H2Z3E9</accession>
<dbReference type="GO" id="GO:0005829">
    <property type="term" value="C:cytosol"/>
    <property type="evidence" value="ECO:0007669"/>
    <property type="project" value="TreeGrafter"/>
</dbReference>
<dbReference type="EMBL" id="FNOM01000005">
    <property type="protein sequence ID" value="SDX11983.1"/>
    <property type="molecule type" value="Genomic_DNA"/>
</dbReference>
<evidence type="ECO:0000256" key="3">
    <source>
        <dbReference type="ARBA" id="ARBA00022490"/>
    </source>
</evidence>
<evidence type="ECO:0000256" key="1">
    <source>
        <dbReference type="ARBA" id="ARBA00000223"/>
    </source>
</evidence>
<dbReference type="OrthoDB" id="9805009at2"/>
<dbReference type="InterPro" id="IPR023064">
    <property type="entry name" value="D-ribose_pyranase"/>
</dbReference>
<keyword evidence="7" id="KW-1185">Reference proteome</keyword>
<dbReference type="Proteomes" id="UP000198539">
    <property type="component" value="Unassembled WGS sequence"/>
</dbReference>
<dbReference type="PANTHER" id="PTHR37831:SF1">
    <property type="entry name" value="D-RIBOSE PYRANASE"/>
    <property type="match status" value="1"/>
</dbReference>
<proteinExistence type="predicted"/>
<dbReference type="GO" id="GO:0016872">
    <property type="term" value="F:intramolecular lyase activity"/>
    <property type="evidence" value="ECO:0007669"/>
    <property type="project" value="InterPro"/>
</dbReference>
<dbReference type="Gene3D" id="3.40.1650.10">
    <property type="entry name" value="RbsD-like domain"/>
    <property type="match status" value="1"/>
</dbReference>